<keyword evidence="7" id="KW-1185">Reference proteome</keyword>
<evidence type="ECO:0000313" key="7">
    <source>
        <dbReference type="Proteomes" id="UP001530400"/>
    </source>
</evidence>
<evidence type="ECO:0000256" key="2">
    <source>
        <dbReference type="ARBA" id="ARBA00022980"/>
    </source>
</evidence>
<dbReference type="Gene3D" id="3.30.1360.210">
    <property type="match status" value="1"/>
</dbReference>
<dbReference type="InterPro" id="IPR038526">
    <property type="entry name" value="Ribosomal_eL22_sf"/>
</dbReference>
<name>A0ABD3Q0Y7_9STRA</name>
<dbReference type="FunFam" id="3.30.1360.210:FF:000001">
    <property type="entry name" value="60S ribosomal protein L22 1"/>
    <property type="match status" value="1"/>
</dbReference>
<comment type="caution">
    <text evidence="6">The sequence shown here is derived from an EMBL/GenBank/DDBJ whole genome shotgun (WGS) entry which is preliminary data.</text>
</comment>
<dbReference type="Proteomes" id="UP001530400">
    <property type="component" value="Unassembled WGS sequence"/>
</dbReference>
<keyword evidence="2" id="KW-0689">Ribosomal protein</keyword>
<evidence type="ECO:0000256" key="1">
    <source>
        <dbReference type="ARBA" id="ARBA00007817"/>
    </source>
</evidence>
<protein>
    <recommendedName>
        <fullName evidence="4">Large ribosomal subunit protein eL22</fullName>
    </recommendedName>
    <alternativeName>
        <fullName evidence="5">60S ribosomal protein L22</fullName>
    </alternativeName>
</protein>
<dbReference type="EMBL" id="JALLPJ020000371">
    <property type="protein sequence ID" value="KAL3794093.1"/>
    <property type="molecule type" value="Genomic_DNA"/>
</dbReference>
<evidence type="ECO:0000313" key="6">
    <source>
        <dbReference type="EMBL" id="KAL3794093.1"/>
    </source>
</evidence>
<evidence type="ECO:0000256" key="5">
    <source>
        <dbReference type="ARBA" id="ARBA00041214"/>
    </source>
</evidence>
<dbReference type="Pfam" id="PF01776">
    <property type="entry name" value="Ribosomal_L22e"/>
    <property type="match status" value="1"/>
</dbReference>
<dbReference type="InterPro" id="IPR002671">
    <property type="entry name" value="Ribosomal_eL22"/>
</dbReference>
<gene>
    <name evidence="6" type="ORF">ACHAWO_010944</name>
</gene>
<dbReference type="GO" id="GO:0005840">
    <property type="term" value="C:ribosome"/>
    <property type="evidence" value="ECO:0007669"/>
    <property type="project" value="UniProtKB-KW"/>
</dbReference>
<evidence type="ECO:0000256" key="4">
    <source>
        <dbReference type="ARBA" id="ARBA00040613"/>
    </source>
</evidence>
<organism evidence="6 7">
    <name type="scientific">Cyclotella atomus</name>
    <dbReference type="NCBI Taxonomy" id="382360"/>
    <lineage>
        <taxon>Eukaryota</taxon>
        <taxon>Sar</taxon>
        <taxon>Stramenopiles</taxon>
        <taxon>Ochrophyta</taxon>
        <taxon>Bacillariophyta</taxon>
        <taxon>Coscinodiscophyceae</taxon>
        <taxon>Thalassiosirophycidae</taxon>
        <taxon>Stephanodiscales</taxon>
        <taxon>Stephanodiscaceae</taxon>
        <taxon>Cyclotella</taxon>
    </lineage>
</organism>
<comment type="similarity">
    <text evidence="1">Belongs to the eukaryotic ribosomal protein eL22 family.</text>
</comment>
<dbReference type="PANTHER" id="PTHR10064:SF0">
    <property type="entry name" value="FI24544P1-RELATED"/>
    <property type="match status" value="1"/>
</dbReference>
<dbReference type="GO" id="GO:1990904">
    <property type="term" value="C:ribonucleoprotein complex"/>
    <property type="evidence" value="ECO:0007669"/>
    <property type="project" value="UniProtKB-KW"/>
</dbReference>
<proteinExistence type="inferred from homology"/>
<accession>A0ABD3Q0Y7</accession>
<dbReference type="PANTHER" id="PTHR10064">
    <property type="entry name" value="60S RIBOSOMAL PROTEIN L22"/>
    <property type="match status" value="1"/>
</dbReference>
<reference evidence="6 7" key="1">
    <citation type="submission" date="2024-10" db="EMBL/GenBank/DDBJ databases">
        <title>Updated reference genomes for cyclostephanoid diatoms.</title>
        <authorList>
            <person name="Roberts W.R."/>
            <person name="Alverson A.J."/>
        </authorList>
    </citation>
    <scope>NUCLEOTIDE SEQUENCE [LARGE SCALE GENOMIC DNA]</scope>
    <source>
        <strain evidence="6 7">AJA010-31</strain>
    </source>
</reference>
<keyword evidence="3" id="KW-0687">Ribonucleoprotein</keyword>
<dbReference type="AlphaFoldDB" id="A0ABD3Q0Y7"/>
<dbReference type="GO" id="GO:0005737">
    <property type="term" value="C:cytoplasm"/>
    <property type="evidence" value="ECO:0007669"/>
    <property type="project" value="UniProtKB-ARBA"/>
</dbReference>
<sequence>MPNQGKMPVSLFPFPPSNLLSFFSSFYIKLHLFTNTAKWLSLIALGIGRRACASALFLAATDLWARRFTLSLSLCCSGCVSRQSIWIYLWNASYQVYVAKTKGAKKGTVKFTIDCHAPVEDKVLDIASFEKYLQERIKVEGKTGNLAQNNVVVSRDPSKLTVAVPGDVKLSKRQLKYLSKRYLKKQQLRDYLRVVASSKNSYELRYFSIDAGNADEAEA</sequence>
<evidence type="ECO:0000256" key="3">
    <source>
        <dbReference type="ARBA" id="ARBA00023274"/>
    </source>
</evidence>